<evidence type="ECO:0000256" key="1">
    <source>
        <dbReference type="SAM" id="SignalP"/>
    </source>
</evidence>
<keyword evidence="1" id="KW-0732">Signal</keyword>
<dbReference type="Proteomes" id="UP000683310">
    <property type="component" value="Chromosome"/>
</dbReference>
<proteinExistence type="predicted"/>
<sequence>MNRFPAARAKRPLAMTGALAAALTLAACGGGDATGTGEPAGPPQAGGTLRYGLSSAPTCSDPAQSSTNQTIYVTRQIVDSLVDQDPDSGQLRPWLADTWSVSQDAKQFTFHLKDGVTFSDGTPLTADSVRRNLDSIVALGGVKAPLAASYLAGYAGSTVLDPRTVRVDFAAPNAQFLQATSTPQLGIQSDATVAKAADDRCLGANIGSGPFTYAEWKQGASATLTKRAGYAWGSAVFATQGEAHLDKIVFTVVPESGVRTGSLASGQLDVVSDALPQDIPQIEGGGGRVQFTANPGIPFGLQANVTRGPLRDPAVRAALVAAIDRKELVDTVLGPQFKPASSVLASRTPGYVDLSARVKYDPDAAKKQLEQAGWAPGADGIRVKDGQRLGAGVIFAPVFAANQPILELTQQQLRAVGFDLRLEPLSVAESTVRQNAKDFDFNYYNSTRADGDILRTTFAVDQRNLNARGPAEPLDALLSQQLAATDPAARSRIIGDAQTAVLDQGLWIPTIELSQAIGVGKAVAGVRFEASARLQFHDTWLKR</sequence>
<dbReference type="InterPro" id="IPR030678">
    <property type="entry name" value="Peptide/Ni-bd"/>
</dbReference>
<feature type="signal peptide" evidence="1">
    <location>
        <begin position="1"/>
        <end position="20"/>
    </location>
</feature>
<keyword evidence="4" id="KW-1185">Reference proteome</keyword>
<dbReference type="Pfam" id="PF00496">
    <property type="entry name" value="SBP_bac_5"/>
    <property type="match status" value="1"/>
</dbReference>
<dbReference type="Gene3D" id="3.10.105.10">
    <property type="entry name" value="Dipeptide-binding Protein, Domain 3"/>
    <property type="match status" value="1"/>
</dbReference>
<feature type="domain" description="Solute-binding protein family 5" evidence="2">
    <location>
        <begin position="91"/>
        <end position="443"/>
    </location>
</feature>
<evidence type="ECO:0000259" key="2">
    <source>
        <dbReference type="Pfam" id="PF00496"/>
    </source>
</evidence>
<organism evidence="3 4">
    <name type="scientific">Nocardia tengchongensis</name>
    <dbReference type="NCBI Taxonomy" id="2055889"/>
    <lineage>
        <taxon>Bacteria</taxon>
        <taxon>Bacillati</taxon>
        <taxon>Actinomycetota</taxon>
        <taxon>Actinomycetes</taxon>
        <taxon>Mycobacteriales</taxon>
        <taxon>Nocardiaceae</taxon>
        <taxon>Nocardia</taxon>
    </lineage>
</organism>
<evidence type="ECO:0000313" key="3">
    <source>
        <dbReference type="EMBL" id="QVI22782.1"/>
    </source>
</evidence>
<dbReference type="PANTHER" id="PTHR30290">
    <property type="entry name" value="PERIPLASMIC BINDING COMPONENT OF ABC TRANSPORTER"/>
    <property type="match status" value="1"/>
</dbReference>
<evidence type="ECO:0000313" key="4">
    <source>
        <dbReference type="Proteomes" id="UP000683310"/>
    </source>
</evidence>
<dbReference type="EMBL" id="CP074371">
    <property type="protein sequence ID" value="QVI22782.1"/>
    <property type="molecule type" value="Genomic_DNA"/>
</dbReference>
<name>A0ABX8CTB2_9NOCA</name>
<accession>A0ABX8CTB2</accession>
<dbReference type="InterPro" id="IPR000914">
    <property type="entry name" value="SBP_5_dom"/>
</dbReference>
<reference evidence="3 4" key="1">
    <citation type="submission" date="2021-04" db="EMBL/GenBank/DDBJ databases">
        <title>Nocardia tengchongensis.</title>
        <authorList>
            <person name="Zhuang k."/>
            <person name="Ran Y."/>
            <person name="Li W."/>
        </authorList>
    </citation>
    <scope>NUCLEOTIDE SEQUENCE [LARGE SCALE GENOMIC DNA]</scope>
    <source>
        <strain evidence="3 4">CFH S0057</strain>
    </source>
</reference>
<dbReference type="SUPFAM" id="SSF53850">
    <property type="entry name" value="Periplasmic binding protein-like II"/>
    <property type="match status" value="1"/>
</dbReference>
<dbReference type="InterPro" id="IPR039424">
    <property type="entry name" value="SBP_5"/>
</dbReference>
<feature type="chain" id="PRO_5047310094" evidence="1">
    <location>
        <begin position="21"/>
        <end position="543"/>
    </location>
</feature>
<dbReference type="CDD" id="cd08492">
    <property type="entry name" value="PBP2_NikA_DppA_OppA_like_15"/>
    <property type="match status" value="1"/>
</dbReference>
<protein>
    <submittedName>
        <fullName evidence="3">ABC transporter substrate-binding protein</fullName>
    </submittedName>
</protein>
<gene>
    <name evidence="3" type="ORF">KHQ06_07260</name>
</gene>
<dbReference type="Gene3D" id="3.40.190.10">
    <property type="entry name" value="Periplasmic binding protein-like II"/>
    <property type="match status" value="1"/>
</dbReference>
<dbReference type="PIRSF" id="PIRSF002741">
    <property type="entry name" value="MppA"/>
    <property type="match status" value="1"/>
</dbReference>
<dbReference type="PROSITE" id="PS51257">
    <property type="entry name" value="PROKAR_LIPOPROTEIN"/>
    <property type="match status" value="1"/>
</dbReference>